<keyword evidence="1 3" id="KW-0378">Hydrolase</keyword>
<keyword evidence="4" id="KW-1185">Reference proteome</keyword>
<evidence type="ECO:0000313" key="3">
    <source>
        <dbReference type="EMBL" id="RRS04898.1"/>
    </source>
</evidence>
<feature type="domain" description="Alpha/beta hydrolase fold-3" evidence="2">
    <location>
        <begin position="84"/>
        <end position="290"/>
    </location>
</feature>
<evidence type="ECO:0000313" key="4">
    <source>
        <dbReference type="Proteomes" id="UP000269265"/>
    </source>
</evidence>
<evidence type="ECO:0000256" key="1">
    <source>
        <dbReference type="ARBA" id="ARBA00022801"/>
    </source>
</evidence>
<comment type="caution">
    <text evidence="3">The sequence shown here is derived from an EMBL/GenBank/DDBJ whole genome shotgun (WGS) entry which is preliminary data.</text>
</comment>
<proteinExistence type="predicted"/>
<dbReference type="OrthoDB" id="9794445at2"/>
<organism evidence="3 4">
    <name type="scientific">Aquabacterium soli</name>
    <dbReference type="NCBI Taxonomy" id="2493092"/>
    <lineage>
        <taxon>Bacteria</taxon>
        <taxon>Pseudomonadati</taxon>
        <taxon>Pseudomonadota</taxon>
        <taxon>Betaproteobacteria</taxon>
        <taxon>Burkholderiales</taxon>
        <taxon>Aquabacterium</taxon>
    </lineage>
</organism>
<sequence>MPLHPDLEAFLELAELGREQGRPLLHQLPPADARAQYDTTSLVLESDPAEVALVQDLSIDTRDGHVLAARLYRPAGLADRAPVLLYFHGGGYCVGGLDSHDGLCRALATLAPCAVFSVAYRLAPEHRFPTAVDDARDSHDWLRRHADALGLDISRLAVGGDSAGATLATTLCLALRDEGAALPCAQVLLYPCTAPEQDTPSHRAHGQGLLLESETLQWMYTNYLRSPGDRQDWRFAPLLAPRLDAMPPVFIALAEYDPLLDEGLAYAERLTQAGVPVRTTVYEGMVHDFARLADITDGAEQVRQDIGTVLNDAWR</sequence>
<dbReference type="InterPro" id="IPR050300">
    <property type="entry name" value="GDXG_lipolytic_enzyme"/>
</dbReference>
<dbReference type="PANTHER" id="PTHR48081">
    <property type="entry name" value="AB HYDROLASE SUPERFAMILY PROTEIN C4A8.06C"/>
    <property type="match status" value="1"/>
</dbReference>
<name>A0A3R8U580_9BURK</name>
<evidence type="ECO:0000259" key="2">
    <source>
        <dbReference type="Pfam" id="PF07859"/>
    </source>
</evidence>
<dbReference type="Gene3D" id="3.40.50.1820">
    <property type="entry name" value="alpha/beta hydrolase"/>
    <property type="match status" value="1"/>
</dbReference>
<dbReference type="EMBL" id="RSED01000005">
    <property type="protein sequence ID" value="RRS04898.1"/>
    <property type="molecule type" value="Genomic_DNA"/>
</dbReference>
<accession>A0A3R8U580</accession>
<gene>
    <name evidence="3" type="ORF">EIP75_07950</name>
</gene>
<dbReference type="RefSeq" id="WP_125242716.1">
    <property type="nucleotide sequence ID" value="NZ_RSED01000005.1"/>
</dbReference>
<dbReference type="PANTHER" id="PTHR48081:SF8">
    <property type="entry name" value="ALPHA_BETA HYDROLASE FOLD-3 DOMAIN-CONTAINING PROTEIN-RELATED"/>
    <property type="match status" value="1"/>
</dbReference>
<dbReference type="GO" id="GO:0016787">
    <property type="term" value="F:hydrolase activity"/>
    <property type="evidence" value="ECO:0007669"/>
    <property type="project" value="UniProtKB-KW"/>
</dbReference>
<dbReference type="Proteomes" id="UP000269265">
    <property type="component" value="Unassembled WGS sequence"/>
</dbReference>
<dbReference type="InterPro" id="IPR013094">
    <property type="entry name" value="AB_hydrolase_3"/>
</dbReference>
<dbReference type="Pfam" id="PF07859">
    <property type="entry name" value="Abhydrolase_3"/>
    <property type="match status" value="1"/>
</dbReference>
<dbReference type="AlphaFoldDB" id="A0A3R8U580"/>
<reference evidence="3 4" key="1">
    <citation type="submission" date="2018-12" db="EMBL/GenBank/DDBJ databases">
        <title>The whole draft genome of Aquabacterium sp. SJQ9.</title>
        <authorList>
            <person name="Sun L."/>
            <person name="Gao X."/>
            <person name="Chen W."/>
            <person name="Huang K."/>
        </authorList>
    </citation>
    <scope>NUCLEOTIDE SEQUENCE [LARGE SCALE GENOMIC DNA]</scope>
    <source>
        <strain evidence="3 4">SJQ9</strain>
    </source>
</reference>
<protein>
    <submittedName>
        <fullName evidence="3">Alpha/beta hydrolase</fullName>
    </submittedName>
</protein>
<dbReference type="SUPFAM" id="SSF53474">
    <property type="entry name" value="alpha/beta-Hydrolases"/>
    <property type="match status" value="1"/>
</dbReference>
<dbReference type="InterPro" id="IPR029058">
    <property type="entry name" value="AB_hydrolase_fold"/>
</dbReference>